<reference evidence="4 5" key="1">
    <citation type="submission" date="2020-12" db="EMBL/GenBank/DDBJ databases">
        <title>FDA dAtabase for Regulatory Grade micrObial Sequences (FDA-ARGOS): Supporting development and validation of Infectious Disease Dx tests.</title>
        <authorList>
            <person name="Sproer C."/>
            <person name="Gronow S."/>
            <person name="Severitt S."/>
            <person name="Schroder I."/>
            <person name="Tallon L."/>
            <person name="Sadzewicz L."/>
            <person name="Zhao X."/>
            <person name="Boylan J."/>
            <person name="Ott S."/>
            <person name="Bowen H."/>
            <person name="Vavikolanu K."/>
            <person name="Mehta A."/>
            <person name="Aluvathingal J."/>
            <person name="Nadendla S."/>
            <person name="Lowell S."/>
            <person name="Myers T."/>
            <person name="Yan Y."/>
            <person name="Sichtig H."/>
        </authorList>
    </citation>
    <scope>NUCLEOTIDE SEQUENCE [LARGE SCALE GENOMIC DNA]</scope>
    <source>
        <strain evidence="4 5">FDAARGOS_990</strain>
    </source>
</reference>
<keyword evidence="2" id="KW-0812">Transmembrane</keyword>
<dbReference type="InterPro" id="IPR003675">
    <property type="entry name" value="Rce1/LyrA-like_dom"/>
</dbReference>
<proteinExistence type="predicted"/>
<dbReference type="PANTHER" id="PTHR35797">
    <property type="entry name" value="PROTEASE-RELATED"/>
    <property type="match status" value="1"/>
</dbReference>
<evidence type="ECO:0000259" key="3">
    <source>
        <dbReference type="Pfam" id="PF02517"/>
    </source>
</evidence>
<dbReference type="GO" id="GO:0080120">
    <property type="term" value="P:CAAX-box protein maturation"/>
    <property type="evidence" value="ECO:0007669"/>
    <property type="project" value="UniProtKB-ARBA"/>
</dbReference>
<evidence type="ECO:0000256" key="1">
    <source>
        <dbReference type="SAM" id="MobiDB-lite"/>
    </source>
</evidence>
<gene>
    <name evidence="4" type="ORF">I6H47_01305</name>
</gene>
<dbReference type="Proteomes" id="UP000595374">
    <property type="component" value="Chromosome"/>
</dbReference>
<dbReference type="GO" id="GO:0008237">
    <property type="term" value="F:metallopeptidase activity"/>
    <property type="evidence" value="ECO:0007669"/>
    <property type="project" value="UniProtKB-KW"/>
</dbReference>
<evidence type="ECO:0000256" key="2">
    <source>
        <dbReference type="SAM" id="Phobius"/>
    </source>
</evidence>
<dbReference type="EMBL" id="CP065989">
    <property type="protein sequence ID" value="QQB15936.1"/>
    <property type="molecule type" value="Genomic_DNA"/>
</dbReference>
<name>A0A7T4DL29_9MICO</name>
<protein>
    <submittedName>
        <fullName evidence="4">CPBP family intramembrane metalloprotease</fullName>
    </submittedName>
</protein>
<feature type="transmembrane region" description="Helical" evidence="2">
    <location>
        <begin position="249"/>
        <end position="271"/>
    </location>
</feature>
<keyword evidence="4" id="KW-0482">Metalloprotease</keyword>
<feature type="compositionally biased region" description="Low complexity" evidence="1">
    <location>
        <begin position="42"/>
        <end position="52"/>
    </location>
</feature>
<feature type="region of interest" description="Disordered" evidence="1">
    <location>
        <begin position="26"/>
        <end position="70"/>
    </location>
</feature>
<organism evidence="4 5">
    <name type="scientific">Brevibacterium casei</name>
    <dbReference type="NCBI Taxonomy" id="33889"/>
    <lineage>
        <taxon>Bacteria</taxon>
        <taxon>Bacillati</taxon>
        <taxon>Actinomycetota</taxon>
        <taxon>Actinomycetes</taxon>
        <taxon>Micrococcales</taxon>
        <taxon>Brevibacteriaceae</taxon>
        <taxon>Brevibacterium</taxon>
    </lineage>
</organism>
<feature type="transmembrane region" description="Helical" evidence="2">
    <location>
        <begin position="194"/>
        <end position="216"/>
    </location>
</feature>
<dbReference type="PANTHER" id="PTHR35797:SF1">
    <property type="entry name" value="PROTEASE"/>
    <property type="match status" value="1"/>
</dbReference>
<dbReference type="GO" id="GO:0004175">
    <property type="term" value="F:endopeptidase activity"/>
    <property type="evidence" value="ECO:0007669"/>
    <property type="project" value="UniProtKB-ARBA"/>
</dbReference>
<keyword evidence="4" id="KW-0378">Hydrolase</keyword>
<evidence type="ECO:0000313" key="4">
    <source>
        <dbReference type="EMBL" id="QQB15936.1"/>
    </source>
</evidence>
<dbReference type="Pfam" id="PF02517">
    <property type="entry name" value="Rce1-like"/>
    <property type="match status" value="1"/>
</dbReference>
<feature type="transmembrane region" description="Helical" evidence="2">
    <location>
        <begin position="283"/>
        <end position="304"/>
    </location>
</feature>
<feature type="transmembrane region" description="Helical" evidence="2">
    <location>
        <begin position="223"/>
        <end position="243"/>
    </location>
</feature>
<evidence type="ECO:0000313" key="5">
    <source>
        <dbReference type="Proteomes" id="UP000595374"/>
    </source>
</evidence>
<feature type="domain" description="CAAX prenyl protease 2/Lysostaphin resistance protein A-like" evidence="3">
    <location>
        <begin position="168"/>
        <end position="262"/>
    </location>
</feature>
<dbReference type="InterPro" id="IPR042150">
    <property type="entry name" value="MmRce1-like"/>
</dbReference>
<feature type="transmembrane region" description="Helical" evidence="2">
    <location>
        <begin position="146"/>
        <end position="174"/>
    </location>
</feature>
<keyword evidence="2" id="KW-0472">Membrane</keyword>
<keyword evidence="4" id="KW-0645">Protease</keyword>
<sequence length="335" mass="35330">MAMMFTPLLATIAALIVQRRRHPKTLVRPSAELNPNAERHPAPGAHPEAPAGMDPEATDPAETDPEAADPDTLAAGVGRLASIPRYLGLWPLYPVGRVLGMSGLAVLGIYAIVMAGYLVSAAFGWMDIDLLGLSGYRLAQQAIPGISTLPIAVSVAVYLLIIVVNTGATALFAFGEEVGWRGWLITSLRPLGTWPALVIIGVVWGLWHAPLILLGYNFARPDLLGLGLMVVGCVMVGILLGWLRLRTGSVWPAVTAHAALNASAGMLLGLVIDANSPTPDPALVTTLGVAGWIGIAVIIIVLLATGQFRESRFPGIKPPRRNDPVKSQVAEVVDP</sequence>
<dbReference type="GO" id="GO:0006508">
    <property type="term" value="P:proteolysis"/>
    <property type="evidence" value="ECO:0007669"/>
    <property type="project" value="UniProtKB-KW"/>
</dbReference>
<keyword evidence="2" id="KW-1133">Transmembrane helix</keyword>
<dbReference type="AlphaFoldDB" id="A0A7T4DL29"/>
<feature type="region of interest" description="Disordered" evidence="1">
    <location>
        <begin position="315"/>
        <end position="335"/>
    </location>
</feature>
<accession>A0A7T4DL29</accession>
<feature type="compositionally biased region" description="Acidic residues" evidence="1">
    <location>
        <begin position="56"/>
        <end position="69"/>
    </location>
</feature>
<feature type="transmembrane region" description="Helical" evidence="2">
    <location>
        <begin position="98"/>
        <end position="125"/>
    </location>
</feature>